<protein>
    <submittedName>
        <fullName evidence="6">19434_t:CDS:1</fullName>
    </submittedName>
</protein>
<comment type="similarity">
    <text evidence="2">Belongs to the cytochrome P450 family.</text>
</comment>
<comment type="caution">
    <text evidence="6">The sequence shown here is derived from an EMBL/GenBank/DDBJ whole genome shotgun (WGS) entry which is preliminary data.</text>
</comment>
<comment type="cofactor">
    <cofactor evidence="1">
        <name>heme</name>
        <dbReference type="ChEBI" id="CHEBI:30413"/>
    </cofactor>
</comment>
<keyword evidence="4" id="KW-0479">Metal-binding</keyword>
<proteinExistence type="inferred from homology"/>
<organism evidence="6 7">
    <name type="scientific">Gigaspora margarita</name>
    <dbReference type="NCBI Taxonomy" id="4874"/>
    <lineage>
        <taxon>Eukaryota</taxon>
        <taxon>Fungi</taxon>
        <taxon>Fungi incertae sedis</taxon>
        <taxon>Mucoromycota</taxon>
        <taxon>Glomeromycotina</taxon>
        <taxon>Glomeromycetes</taxon>
        <taxon>Diversisporales</taxon>
        <taxon>Gigasporaceae</taxon>
        <taxon>Gigaspora</taxon>
    </lineage>
</organism>
<keyword evidence="3" id="KW-0349">Heme</keyword>
<dbReference type="InterPro" id="IPR050529">
    <property type="entry name" value="CYP450_sterol_14alpha_dmase"/>
</dbReference>
<dbReference type="EMBL" id="CAJVQB010025085">
    <property type="protein sequence ID" value="CAG8805539.1"/>
    <property type="molecule type" value="Genomic_DNA"/>
</dbReference>
<name>A0ABN7VY97_GIGMA</name>
<dbReference type="InterPro" id="IPR001128">
    <property type="entry name" value="Cyt_P450"/>
</dbReference>
<evidence type="ECO:0000256" key="2">
    <source>
        <dbReference type="ARBA" id="ARBA00010617"/>
    </source>
</evidence>
<reference evidence="6 7" key="1">
    <citation type="submission" date="2021-06" db="EMBL/GenBank/DDBJ databases">
        <authorList>
            <person name="Kallberg Y."/>
            <person name="Tangrot J."/>
            <person name="Rosling A."/>
        </authorList>
    </citation>
    <scope>NUCLEOTIDE SEQUENCE [LARGE SCALE GENOMIC DNA]</scope>
    <source>
        <strain evidence="6 7">120-4 pot B 10/14</strain>
    </source>
</reference>
<dbReference type="Proteomes" id="UP000789901">
    <property type="component" value="Unassembled WGS sequence"/>
</dbReference>
<feature type="non-terminal residue" evidence="6">
    <location>
        <position position="1"/>
    </location>
</feature>
<evidence type="ECO:0000313" key="7">
    <source>
        <dbReference type="Proteomes" id="UP000789901"/>
    </source>
</evidence>
<dbReference type="SUPFAM" id="SSF48264">
    <property type="entry name" value="Cytochrome P450"/>
    <property type="match status" value="1"/>
</dbReference>
<dbReference type="PANTHER" id="PTHR24304">
    <property type="entry name" value="CYTOCHROME P450 FAMILY 7"/>
    <property type="match status" value="1"/>
</dbReference>
<dbReference type="InterPro" id="IPR002403">
    <property type="entry name" value="Cyt_P450_E_grp-IV"/>
</dbReference>
<evidence type="ECO:0000256" key="4">
    <source>
        <dbReference type="ARBA" id="ARBA00022723"/>
    </source>
</evidence>
<keyword evidence="7" id="KW-1185">Reference proteome</keyword>
<gene>
    <name evidence="6" type="ORF">GMARGA_LOCUS24115</name>
</gene>
<dbReference type="Gene3D" id="1.10.630.10">
    <property type="entry name" value="Cytochrome P450"/>
    <property type="match status" value="2"/>
</dbReference>
<sequence length="251" mass="29097">NEPPIVNYRIPIIGHTLRFIYDCEKLVVESREKYGEIYSLYIFGELITVVGKDTIGDYTEEKMTLNFIWQLVVKYIFDDAFKDLNKSLKFMKDFFKANLNNFMDKIEQNVIKGIDIYIGEYIDRFIKEAFRLNADLLGLPRQCVTDTYYTFSNGYQIPSGRMVSVDVLELYRNENFQGPNLNEFNASRHNSPATKLDLPRNHIGFFIAPAKPDDSSIIFENSKDLPTQPLYRFFIAPAKPGDSSIIFENSN</sequence>
<accession>A0ABN7VY97</accession>
<keyword evidence="5" id="KW-0408">Iron</keyword>
<evidence type="ECO:0000256" key="3">
    <source>
        <dbReference type="ARBA" id="ARBA00022617"/>
    </source>
</evidence>
<dbReference type="PANTHER" id="PTHR24304:SF2">
    <property type="entry name" value="24-HYDROXYCHOLESTEROL 7-ALPHA-HYDROXYLASE"/>
    <property type="match status" value="1"/>
</dbReference>
<dbReference type="PRINTS" id="PR00465">
    <property type="entry name" value="EP450IV"/>
</dbReference>
<evidence type="ECO:0000256" key="1">
    <source>
        <dbReference type="ARBA" id="ARBA00001971"/>
    </source>
</evidence>
<dbReference type="InterPro" id="IPR036396">
    <property type="entry name" value="Cyt_P450_sf"/>
</dbReference>
<dbReference type="Pfam" id="PF00067">
    <property type="entry name" value="p450"/>
    <property type="match status" value="1"/>
</dbReference>
<evidence type="ECO:0000313" key="6">
    <source>
        <dbReference type="EMBL" id="CAG8805539.1"/>
    </source>
</evidence>
<evidence type="ECO:0000256" key="5">
    <source>
        <dbReference type="ARBA" id="ARBA00023004"/>
    </source>
</evidence>